<name>A0A285VL88_9MICO</name>
<evidence type="ECO:0000259" key="2">
    <source>
        <dbReference type="Pfam" id="PF07179"/>
    </source>
</evidence>
<sequence length="253" mass="25760">MTSRFSGHDPARGHDTGGVPWRGRTLTGTGFDGDTGAADERLAALLAESSPDPVAVVEAVARARLLVPVVAVPGEVDHSTGLAADATSDMASVTLVAPDGQRALPAFTSVAALASWNPDARPVPVTAQRAALAAVQEGCEVILVDLPPPPGSPVCTLRSSMVWALAMARPWLPAHEDEHVATAVAAAVAAEPSVARHATGGTGDGGLRVELALHPGLTRDEVAGLLARVGERIASDGEARARIDALAFAVRPA</sequence>
<dbReference type="AlphaFoldDB" id="A0A285VL88"/>
<evidence type="ECO:0000313" key="3">
    <source>
        <dbReference type="EMBL" id="SOC54842.1"/>
    </source>
</evidence>
<feature type="compositionally biased region" description="Low complexity" evidence="1">
    <location>
        <begin position="22"/>
        <end position="34"/>
    </location>
</feature>
<organism evidence="3 4">
    <name type="scientific">Ornithinimicrobium cerasi</name>
    <dbReference type="NCBI Taxonomy" id="2248773"/>
    <lineage>
        <taxon>Bacteria</taxon>
        <taxon>Bacillati</taxon>
        <taxon>Actinomycetota</taxon>
        <taxon>Actinomycetes</taxon>
        <taxon>Micrococcales</taxon>
        <taxon>Ornithinimicrobiaceae</taxon>
        <taxon>Ornithinimicrobium</taxon>
    </lineage>
</organism>
<gene>
    <name evidence="3" type="ORF">SAMN05421879_10419</name>
</gene>
<feature type="compositionally biased region" description="Basic and acidic residues" evidence="1">
    <location>
        <begin position="1"/>
        <end position="15"/>
    </location>
</feature>
<dbReference type="InterPro" id="IPR009839">
    <property type="entry name" value="SseB_N"/>
</dbReference>
<keyword evidence="4" id="KW-1185">Reference proteome</keyword>
<proteinExistence type="predicted"/>
<dbReference type="RefSeq" id="WP_097187680.1">
    <property type="nucleotide sequence ID" value="NZ_OBQK01000004.1"/>
</dbReference>
<accession>A0A285VL88</accession>
<feature type="domain" description="SseB protein N-terminal" evidence="2">
    <location>
        <begin position="40"/>
        <end position="163"/>
    </location>
</feature>
<dbReference type="Pfam" id="PF07179">
    <property type="entry name" value="SseB"/>
    <property type="match status" value="1"/>
</dbReference>
<protein>
    <submittedName>
        <fullName evidence="3">SseB protein N-terminal domain-containing protein</fullName>
    </submittedName>
</protein>
<reference evidence="4" key="1">
    <citation type="submission" date="2017-08" db="EMBL/GenBank/DDBJ databases">
        <authorList>
            <person name="Varghese N."/>
            <person name="Submissions S."/>
        </authorList>
    </citation>
    <scope>NUCLEOTIDE SEQUENCE [LARGE SCALE GENOMIC DNA]</scope>
    <source>
        <strain evidence="4">USBA17B2</strain>
    </source>
</reference>
<dbReference type="Proteomes" id="UP000219688">
    <property type="component" value="Unassembled WGS sequence"/>
</dbReference>
<evidence type="ECO:0000313" key="4">
    <source>
        <dbReference type="Proteomes" id="UP000219688"/>
    </source>
</evidence>
<dbReference type="EMBL" id="OBQK01000004">
    <property type="protein sequence ID" value="SOC54842.1"/>
    <property type="molecule type" value="Genomic_DNA"/>
</dbReference>
<evidence type="ECO:0000256" key="1">
    <source>
        <dbReference type="SAM" id="MobiDB-lite"/>
    </source>
</evidence>
<feature type="region of interest" description="Disordered" evidence="1">
    <location>
        <begin position="1"/>
        <end position="34"/>
    </location>
</feature>